<dbReference type="RefSeq" id="WP_266070478.1">
    <property type="nucleotide sequence ID" value="NZ_JAPJDA010000022.1"/>
</dbReference>
<name>A0A9X3CYY7_9FLAO</name>
<reference evidence="10" key="1">
    <citation type="submission" date="2022-11" db="EMBL/GenBank/DDBJ databases">
        <title>Salinimicrobium profundisediminis sp. nov., isolated from deep-sea sediment of the Mariana Trench.</title>
        <authorList>
            <person name="Fu H."/>
        </authorList>
    </citation>
    <scope>NUCLEOTIDE SEQUENCE</scope>
    <source>
        <strain evidence="10">MT39</strain>
    </source>
</reference>
<dbReference type="PANTHER" id="PTHR48069">
    <property type="entry name" value="DIHYDROFOLATE REDUCTASE"/>
    <property type="match status" value="1"/>
</dbReference>
<evidence type="ECO:0000256" key="2">
    <source>
        <dbReference type="ARBA" id="ARBA00009539"/>
    </source>
</evidence>
<accession>A0A9X3CYY7</accession>
<keyword evidence="5 8" id="KW-0521">NADP</keyword>
<protein>
    <recommendedName>
        <fullName evidence="3 8">Dihydrofolate reductase</fullName>
        <ecNumber evidence="3 8">1.5.1.3</ecNumber>
    </recommendedName>
</protein>
<dbReference type="InterPro" id="IPR024072">
    <property type="entry name" value="DHFR-like_dom_sf"/>
</dbReference>
<evidence type="ECO:0000256" key="1">
    <source>
        <dbReference type="ARBA" id="ARBA00004903"/>
    </source>
</evidence>
<keyword evidence="6 8" id="KW-0560">Oxidoreductase</keyword>
<evidence type="ECO:0000256" key="4">
    <source>
        <dbReference type="ARBA" id="ARBA00022563"/>
    </source>
</evidence>
<feature type="domain" description="DHFR" evidence="9">
    <location>
        <begin position="3"/>
        <end position="161"/>
    </location>
</feature>
<dbReference type="GO" id="GO:0046452">
    <property type="term" value="P:dihydrofolate metabolic process"/>
    <property type="evidence" value="ECO:0007669"/>
    <property type="project" value="TreeGrafter"/>
</dbReference>
<evidence type="ECO:0000256" key="3">
    <source>
        <dbReference type="ARBA" id="ARBA00012856"/>
    </source>
</evidence>
<evidence type="ECO:0000313" key="11">
    <source>
        <dbReference type="Proteomes" id="UP001148482"/>
    </source>
</evidence>
<comment type="similarity">
    <text evidence="2 8">Belongs to the dihydrofolate reductase family.</text>
</comment>
<proteinExistence type="inferred from homology"/>
<keyword evidence="4 8" id="KW-0554">One-carbon metabolism</keyword>
<evidence type="ECO:0000256" key="6">
    <source>
        <dbReference type="ARBA" id="ARBA00023002"/>
    </source>
</evidence>
<dbReference type="CDD" id="cd00209">
    <property type="entry name" value="DHFR"/>
    <property type="match status" value="1"/>
</dbReference>
<comment type="caution">
    <text evidence="10">The sequence shown here is derived from an EMBL/GenBank/DDBJ whole genome shotgun (WGS) entry which is preliminary data.</text>
</comment>
<dbReference type="Proteomes" id="UP001148482">
    <property type="component" value="Unassembled WGS sequence"/>
</dbReference>
<comment type="catalytic activity">
    <reaction evidence="8">
        <text>(6S)-5,6,7,8-tetrahydrofolate + NADP(+) = 7,8-dihydrofolate + NADPH + H(+)</text>
        <dbReference type="Rhea" id="RHEA:15009"/>
        <dbReference type="ChEBI" id="CHEBI:15378"/>
        <dbReference type="ChEBI" id="CHEBI:57451"/>
        <dbReference type="ChEBI" id="CHEBI:57453"/>
        <dbReference type="ChEBI" id="CHEBI:57783"/>
        <dbReference type="ChEBI" id="CHEBI:58349"/>
        <dbReference type="EC" id="1.5.1.3"/>
    </reaction>
</comment>
<dbReference type="Pfam" id="PF00186">
    <property type="entry name" value="DHFR_1"/>
    <property type="match status" value="1"/>
</dbReference>
<dbReference type="EMBL" id="JAPJDA010000022">
    <property type="protein sequence ID" value="MCX2839148.1"/>
    <property type="molecule type" value="Genomic_DNA"/>
</dbReference>
<dbReference type="PRINTS" id="PR00070">
    <property type="entry name" value="DHFR"/>
</dbReference>
<dbReference type="Gene3D" id="3.40.430.10">
    <property type="entry name" value="Dihydrofolate Reductase, subunit A"/>
    <property type="match status" value="1"/>
</dbReference>
<dbReference type="GO" id="GO:0006730">
    <property type="term" value="P:one-carbon metabolic process"/>
    <property type="evidence" value="ECO:0007669"/>
    <property type="project" value="UniProtKB-KW"/>
</dbReference>
<dbReference type="PANTHER" id="PTHR48069:SF3">
    <property type="entry name" value="DIHYDROFOLATE REDUCTASE"/>
    <property type="match status" value="1"/>
</dbReference>
<dbReference type="GO" id="GO:0046654">
    <property type="term" value="P:tetrahydrofolate biosynthetic process"/>
    <property type="evidence" value="ECO:0007669"/>
    <property type="project" value="InterPro"/>
</dbReference>
<dbReference type="PROSITE" id="PS51330">
    <property type="entry name" value="DHFR_2"/>
    <property type="match status" value="1"/>
</dbReference>
<evidence type="ECO:0000256" key="5">
    <source>
        <dbReference type="ARBA" id="ARBA00022857"/>
    </source>
</evidence>
<dbReference type="PIRSF" id="PIRSF000194">
    <property type="entry name" value="DHFR"/>
    <property type="match status" value="1"/>
</dbReference>
<dbReference type="AlphaFoldDB" id="A0A9X3CYY7"/>
<dbReference type="GO" id="GO:0070401">
    <property type="term" value="F:NADP+ binding"/>
    <property type="evidence" value="ECO:0007669"/>
    <property type="project" value="UniProtKB-ARBA"/>
</dbReference>
<evidence type="ECO:0000259" key="9">
    <source>
        <dbReference type="PROSITE" id="PS51330"/>
    </source>
</evidence>
<dbReference type="InterPro" id="IPR012259">
    <property type="entry name" value="DHFR"/>
</dbReference>
<comment type="pathway">
    <text evidence="1 8">Cofactor biosynthesis; tetrahydrofolate biosynthesis; 5,6,7,8-tetrahydrofolate from 7,8-dihydrofolate: step 1/1.</text>
</comment>
<dbReference type="SUPFAM" id="SSF53597">
    <property type="entry name" value="Dihydrofolate reductase-like"/>
    <property type="match status" value="1"/>
</dbReference>
<dbReference type="EC" id="1.5.1.3" evidence="3 8"/>
<dbReference type="GO" id="GO:0005829">
    <property type="term" value="C:cytosol"/>
    <property type="evidence" value="ECO:0007669"/>
    <property type="project" value="TreeGrafter"/>
</dbReference>
<dbReference type="GO" id="GO:0004146">
    <property type="term" value="F:dihydrofolate reductase activity"/>
    <property type="evidence" value="ECO:0007669"/>
    <property type="project" value="UniProtKB-EC"/>
</dbReference>
<evidence type="ECO:0000313" key="10">
    <source>
        <dbReference type="EMBL" id="MCX2839148.1"/>
    </source>
</evidence>
<sequence>MGKVTLIAAAGENNELGKDKDLVWHLPDDFKRFKKLTTGHYIIMGRKTFETFPQLLPNRTHVIITRKDDYNPEGTIVVNSLEKALEAAKDDPQPFVIGGGEIYKLSLDKADAIELTRVHGSFDADTHFPDFDEKNWKLVAKEEHPADERHKYAFTYLTYERVK</sequence>
<organism evidence="10 11">
    <name type="scientific">Salinimicrobium profundisediminis</name>
    <dbReference type="NCBI Taxonomy" id="2994553"/>
    <lineage>
        <taxon>Bacteria</taxon>
        <taxon>Pseudomonadati</taxon>
        <taxon>Bacteroidota</taxon>
        <taxon>Flavobacteriia</taxon>
        <taxon>Flavobacteriales</taxon>
        <taxon>Flavobacteriaceae</taxon>
        <taxon>Salinimicrobium</taxon>
    </lineage>
</organism>
<dbReference type="InterPro" id="IPR001796">
    <property type="entry name" value="DHFR_dom"/>
</dbReference>
<dbReference type="GO" id="GO:0046655">
    <property type="term" value="P:folic acid metabolic process"/>
    <property type="evidence" value="ECO:0007669"/>
    <property type="project" value="TreeGrafter"/>
</dbReference>
<evidence type="ECO:0000256" key="8">
    <source>
        <dbReference type="PIRNR" id="PIRNR000194"/>
    </source>
</evidence>
<evidence type="ECO:0000256" key="7">
    <source>
        <dbReference type="ARBA" id="ARBA00025067"/>
    </source>
</evidence>
<gene>
    <name evidence="10" type="ORF">OQ279_13415</name>
</gene>
<comment type="function">
    <text evidence="7 8">Key enzyme in folate metabolism. Catalyzes an essential reaction for de novo glycine and purine synthesis, and for DNA precursor synthesis.</text>
</comment>
<dbReference type="FunFam" id="3.40.430.10:FF:000001">
    <property type="entry name" value="Dihydrofolate reductase"/>
    <property type="match status" value="1"/>
</dbReference>
<keyword evidence="11" id="KW-1185">Reference proteome</keyword>